<protein>
    <submittedName>
        <fullName evidence="2">Uncharacterized protein</fullName>
    </submittedName>
</protein>
<evidence type="ECO:0000256" key="1">
    <source>
        <dbReference type="SAM" id="MobiDB-lite"/>
    </source>
</evidence>
<proteinExistence type="predicted"/>
<accession>A0AAD9DR21</accession>
<reference evidence="2" key="1">
    <citation type="submission" date="2023-03" db="EMBL/GenBank/DDBJ databases">
        <title>Electrophorus voltai genome.</title>
        <authorList>
            <person name="Bian C."/>
        </authorList>
    </citation>
    <scope>NUCLEOTIDE SEQUENCE</scope>
    <source>
        <strain evidence="2">CB-2022</strain>
        <tissue evidence="2">Muscle</tissue>
    </source>
</reference>
<evidence type="ECO:0000313" key="2">
    <source>
        <dbReference type="EMBL" id="KAK1788717.1"/>
    </source>
</evidence>
<dbReference type="AlphaFoldDB" id="A0AAD9DR21"/>
<keyword evidence="3" id="KW-1185">Reference proteome</keyword>
<gene>
    <name evidence="2" type="ORF">P4O66_002433</name>
</gene>
<dbReference type="EMBL" id="JAROKS010000022">
    <property type="protein sequence ID" value="KAK1788717.1"/>
    <property type="molecule type" value="Genomic_DNA"/>
</dbReference>
<evidence type="ECO:0000313" key="3">
    <source>
        <dbReference type="Proteomes" id="UP001239994"/>
    </source>
</evidence>
<feature type="region of interest" description="Disordered" evidence="1">
    <location>
        <begin position="1"/>
        <end position="53"/>
    </location>
</feature>
<comment type="caution">
    <text evidence="2">The sequence shown here is derived from an EMBL/GenBank/DDBJ whole genome shotgun (WGS) entry which is preliminary data.</text>
</comment>
<organism evidence="2 3">
    <name type="scientific">Electrophorus voltai</name>
    <dbReference type="NCBI Taxonomy" id="2609070"/>
    <lineage>
        <taxon>Eukaryota</taxon>
        <taxon>Metazoa</taxon>
        <taxon>Chordata</taxon>
        <taxon>Craniata</taxon>
        <taxon>Vertebrata</taxon>
        <taxon>Euteleostomi</taxon>
        <taxon>Actinopterygii</taxon>
        <taxon>Neopterygii</taxon>
        <taxon>Teleostei</taxon>
        <taxon>Ostariophysi</taxon>
        <taxon>Gymnotiformes</taxon>
        <taxon>Gymnotoidei</taxon>
        <taxon>Gymnotidae</taxon>
        <taxon>Electrophorus</taxon>
    </lineage>
</organism>
<name>A0AAD9DR21_9TELE</name>
<dbReference type="Proteomes" id="UP001239994">
    <property type="component" value="Unassembled WGS sequence"/>
</dbReference>
<sequence length="67" mass="7691">MQREDAGSLSRSSCRQHVRTEQRRQEQPVPYRSDIAGHQPPRHGVSRMNRSAENNLLLPVYTSMTDA</sequence>